<evidence type="ECO:0000313" key="2">
    <source>
        <dbReference type="Proteomes" id="UP000642748"/>
    </source>
</evidence>
<accession>A0A8J3QSR1</accession>
<sequence length="114" mass="12658">MDYPSSVIDELIRKAAVDDEDAIDELSAIADNEPDRLIPHHGLLLDLDVLWPPKLYRSADANTVGRVIEQIDGGRTPKRLDHLLLLLAYSAHPLAESAMRRWATQPPAGCTPIR</sequence>
<dbReference type="AlphaFoldDB" id="A0A8J3QSR1"/>
<name>A0A8J3QSR1_9ACTN</name>
<comment type="caution">
    <text evidence="1">The sequence shown here is derived from an EMBL/GenBank/DDBJ whole genome shotgun (WGS) entry which is preliminary data.</text>
</comment>
<organism evidence="1 2">
    <name type="scientific">Rugosimonospora africana</name>
    <dbReference type="NCBI Taxonomy" id="556532"/>
    <lineage>
        <taxon>Bacteria</taxon>
        <taxon>Bacillati</taxon>
        <taxon>Actinomycetota</taxon>
        <taxon>Actinomycetes</taxon>
        <taxon>Micromonosporales</taxon>
        <taxon>Micromonosporaceae</taxon>
        <taxon>Rugosimonospora</taxon>
    </lineage>
</organism>
<evidence type="ECO:0000313" key="1">
    <source>
        <dbReference type="EMBL" id="GIH14963.1"/>
    </source>
</evidence>
<gene>
    <name evidence="1" type="ORF">Raf01_31350</name>
</gene>
<protein>
    <submittedName>
        <fullName evidence="1">Uncharacterized protein</fullName>
    </submittedName>
</protein>
<reference evidence="1" key="1">
    <citation type="submission" date="2021-01" db="EMBL/GenBank/DDBJ databases">
        <title>Whole genome shotgun sequence of Rugosimonospora africana NBRC 104875.</title>
        <authorList>
            <person name="Komaki H."/>
            <person name="Tamura T."/>
        </authorList>
    </citation>
    <scope>NUCLEOTIDE SEQUENCE</scope>
    <source>
        <strain evidence="1">NBRC 104875</strain>
    </source>
</reference>
<dbReference type="EMBL" id="BONZ01000030">
    <property type="protein sequence ID" value="GIH14963.1"/>
    <property type="molecule type" value="Genomic_DNA"/>
</dbReference>
<proteinExistence type="predicted"/>
<dbReference type="Proteomes" id="UP000642748">
    <property type="component" value="Unassembled WGS sequence"/>
</dbReference>
<keyword evidence="2" id="KW-1185">Reference proteome</keyword>